<evidence type="ECO:0000313" key="1">
    <source>
        <dbReference type="EMBL" id="KAK9799352.1"/>
    </source>
</evidence>
<comment type="caution">
    <text evidence="1">The sequence shown here is derived from an EMBL/GenBank/DDBJ whole genome shotgun (WGS) entry which is preliminary data.</text>
</comment>
<name>A0AAW1NU99_9CHLO</name>
<reference evidence="1 2" key="1">
    <citation type="journal article" date="2024" name="Nat. Commun.">
        <title>Phylogenomics reveals the evolutionary origins of lichenization in chlorophyte algae.</title>
        <authorList>
            <person name="Puginier C."/>
            <person name="Libourel C."/>
            <person name="Otte J."/>
            <person name="Skaloud P."/>
            <person name="Haon M."/>
            <person name="Grisel S."/>
            <person name="Petersen M."/>
            <person name="Berrin J.G."/>
            <person name="Delaux P.M."/>
            <person name="Dal Grande F."/>
            <person name="Keller J."/>
        </authorList>
    </citation>
    <scope>NUCLEOTIDE SEQUENCE [LARGE SCALE GENOMIC DNA]</scope>
    <source>
        <strain evidence="1 2">SAG 2036</strain>
    </source>
</reference>
<protein>
    <submittedName>
        <fullName evidence="1">Uncharacterized protein</fullName>
    </submittedName>
</protein>
<dbReference type="EMBL" id="JALJOQ010000091">
    <property type="protein sequence ID" value="KAK9799352.1"/>
    <property type="molecule type" value="Genomic_DNA"/>
</dbReference>
<proteinExistence type="predicted"/>
<accession>A0AAW1NU99</accession>
<dbReference type="Proteomes" id="UP001465755">
    <property type="component" value="Unassembled WGS sequence"/>
</dbReference>
<sequence length="245" mass="28567">MRTGPGYSRQIDKEIEPNEEMKTEHERCQANKMIPALMRTAHEAQQPDEKRIIRHYLRLSCSWIRIDDQGILATTLSIGTQDQATLKLHHMLMGLSNMLILSGQSQRWFEHRHSKWPEKFNRVIWQSPESLKAAFKALERGQGVLWPFRLAFYAQNQPNDADGLRFRNILLPQRSADKVLIVFSVWLPNQDHLNIFYQVPVGAFPQNVLKPPELNQGWNRDQGFENFNKGLSQYAKSDLKLAAYW</sequence>
<evidence type="ECO:0000313" key="2">
    <source>
        <dbReference type="Proteomes" id="UP001465755"/>
    </source>
</evidence>
<organism evidence="1 2">
    <name type="scientific">Symbiochloris irregularis</name>
    <dbReference type="NCBI Taxonomy" id="706552"/>
    <lineage>
        <taxon>Eukaryota</taxon>
        <taxon>Viridiplantae</taxon>
        <taxon>Chlorophyta</taxon>
        <taxon>core chlorophytes</taxon>
        <taxon>Trebouxiophyceae</taxon>
        <taxon>Trebouxiales</taxon>
        <taxon>Trebouxiaceae</taxon>
        <taxon>Symbiochloris</taxon>
    </lineage>
</organism>
<gene>
    <name evidence="1" type="ORF">WJX73_009785</name>
</gene>
<keyword evidence="2" id="KW-1185">Reference proteome</keyword>
<dbReference type="AlphaFoldDB" id="A0AAW1NU99"/>